<dbReference type="PANTHER" id="PTHR30157">
    <property type="entry name" value="FERRIC REDUCTASE, NADPH-DEPENDENT"/>
    <property type="match status" value="1"/>
</dbReference>
<feature type="domain" description="FAD-binding FR-type" evidence="2">
    <location>
        <begin position="25"/>
        <end position="125"/>
    </location>
</feature>
<gene>
    <name evidence="3" type="ORF">QO011_007793</name>
</gene>
<evidence type="ECO:0000256" key="1">
    <source>
        <dbReference type="ARBA" id="ARBA00035644"/>
    </source>
</evidence>
<organism evidence="3 4">
    <name type="scientific">Labrys wisconsinensis</name>
    <dbReference type="NCBI Taxonomy" id="425677"/>
    <lineage>
        <taxon>Bacteria</taxon>
        <taxon>Pseudomonadati</taxon>
        <taxon>Pseudomonadota</taxon>
        <taxon>Alphaproteobacteria</taxon>
        <taxon>Hyphomicrobiales</taxon>
        <taxon>Xanthobacteraceae</taxon>
        <taxon>Labrys</taxon>
    </lineage>
</organism>
<evidence type="ECO:0000259" key="2">
    <source>
        <dbReference type="PROSITE" id="PS51384"/>
    </source>
</evidence>
<evidence type="ECO:0000313" key="3">
    <source>
        <dbReference type="EMBL" id="MDQ0474752.1"/>
    </source>
</evidence>
<sequence>MPAMDSRERPVAQAPGRLSRAFARMFMKHATVAACETIADRFRLITLEGPALEGAAWTPGQKIQIAMGSAFVARTYTPIEWDPVAGRTRILGYAHGDGPGSMWVRDLQPGDECDIFGPRRSLDVSAVAGPLALFGDETAIGLAHALLRQTKARAAACRFEVDDVGASRHVAAYLGLDDAALLARTKDDGHLDEMEAALSAPAAAGASFVLVGKAHTIQRLRQGLKRLAVPATRIVAKAYWAPGKAGLD</sequence>
<dbReference type="PROSITE" id="PS51384">
    <property type="entry name" value="FAD_FR"/>
    <property type="match status" value="1"/>
</dbReference>
<name>A0ABU0JNM9_9HYPH</name>
<dbReference type="Proteomes" id="UP001242480">
    <property type="component" value="Unassembled WGS sequence"/>
</dbReference>
<dbReference type="SUPFAM" id="SSF63380">
    <property type="entry name" value="Riboflavin synthase domain-like"/>
    <property type="match status" value="1"/>
</dbReference>
<dbReference type="Pfam" id="PF08021">
    <property type="entry name" value="FAD_binding_9"/>
    <property type="match status" value="1"/>
</dbReference>
<dbReference type="CDD" id="cd06193">
    <property type="entry name" value="siderophore_interacting"/>
    <property type="match status" value="1"/>
</dbReference>
<dbReference type="InterPro" id="IPR013113">
    <property type="entry name" value="SIP_FAD-bd"/>
</dbReference>
<dbReference type="PANTHER" id="PTHR30157:SF0">
    <property type="entry name" value="NADPH-DEPENDENT FERRIC-CHELATE REDUCTASE"/>
    <property type="match status" value="1"/>
</dbReference>
<keyword evidence="4" id="KW-1185">Reference proteome</keyword>
<dbReference type="Gene3D" id="3.40.50.80">
    <property type="entry name" value="Nucleotide-binding domain of ferredoxin-NADP reductase (FNR) module"/>
    <property type="match status" value="1"/>
</dbReference>
<comment type="similarity">
    <text evidence="1">Belongs to the SIP oxidoreductase family.</text>
</comment>
<accession>A0ABU0JNM9</accession>
<dbReference type="Pfam" id="PF04954">
    <property type="entry name" value="SIP"/>
    <property type="match status" value="1"/>
</dbReference>
<dbReference type="EMBL" id="JAUSVX010000025">
    <property type="protein sequence ID" value="MDQ0474752.1"/>
    <property type="molecule type" value="Genomic_DNA"/>
</dbReference>
<dbReference type="Gene3D" id="2.40.30.10">
    <property type="entry name" value="Translation factors"/>
    <property type="match status" value="1"/>
</dbReference>
<protein>
    <submittedName>
        <fullName evidence="3">NADPH-dependent ferric siderophore reductase</fullName>
    </submittedName>
</protein>
<reference evidence="3 4" key="1">
    <citation type="submission" date="2023-07" db="EMBL/GenBank/DDBJ databases">
        <title>Genomic Encyclopedia of Type Strains, Phase IV (KMG-IV): sequencing the most valuable type-strain genomes for metagenomic binning, comparative biology and taxonomic classification.</title>
        <authorList>
            <person name="Goeker M."/>
        </authorList>
    </citation>
    <scope>NUCLEOTIDE SEQUENCE [LARGE SCALE GENOMIC DNA]</scope>
    <source>
        <strain evidence="3 4">DSM 19619</strain>
    </source>
</reference>
<proteinExistence type="inferred from homology"/>
<dbReference type="InterPro" id="IPR007037">
    <property type="entry name" value="SIP_rossman_dom"/>
</dbReference>
<dbReference type="RefSeq" id="WP_307284908.1">
    <property type="nucleotide sequence ID" value="NZ_JAUSVX010000025.1"/>
</dbReference>
<dbReference type="InterPro" id="IPR017938">
    <property type="entry name" value="Riboflavin_synthase-like_b-brl"/>
</dbReference>
<dbReference type="InterPro" id="IPR039374">
    <property type="entry name" value="SIP_fam"/>
</dbReference>
<dbReference type="InterPro" id="IPR039261">
    <property type="entry name" value="FNR_nucleotide-bd"/>
</dbReference>
<evidence type="ECO:0000313" key="4">
    <source>
        <dbReference type="Proteomes" id="UP001242480"/>
    </source>
</evidence>
<dbReference type="InterPro" id="IPR017927">
    <property type="entry name" value="FAD-bd_FR_type"/>
</dbReference>
<comment type="caution">
    <text evidence="3">The sequence shown here is derived from an EMBL/GenBank/DDBJ whole genome shotgun (WGS) entry which is preliminary data.</text>
</comment>